<organism evidence="7 8">
    <name type="scientific">Defluviitoga tunisiensis</name>
    <dbReference type="NCBI Taxonomy" id="1006576"/>
    <lineage>
        <taxon>Bacteria</taxon>
        <taxon>Thermotogati</taxon>
        <taxon>Thermotogota</taxon>
        <taxon>Thermotogae</taxon>
        <taxon>Petrotogales</taxon>
        <taxon>Petrotogaceae</taxon>
        <taxon>Defluviitoga</taxon>
    </lineage>
</organism>
<name>A0A0C7NHK6_DEFTU</name>
<evidence type="ECO:0000256" key="2">
    <source>
        <dbReference type="ARBA" id="ARBA00022452"/>
    </source>
</evidence>
<dbReference type="KEGG" id="dtn:DTL3_0130"/>
<keyword evidence="5" id="KW-0998">Cell outer membrane</keyword>
<accession>A0A0C7NHK6</accession>
<keyword evidence="8" id="KW-1185">Reference proteome</keyword>
<dbReference type="HOGENOM" id="CLU_072056_0_0_0"/>
<reference evidence="8" key="1">
    <citation type="submission" date="2014-11" db="EMBL/GenBank/DDBJ databases">
        <authorList>
            <person name="Wibberg D."/>
        </authorList>
    </citation>
    <scope>NUCLEOTIDE SEQUENCE [LARGE SCALE GENOMIC DNA]</scope>
    <source>
        <strain evidence="8">L3</strain>
    </source>
</reference>
<comment type="subcellular location">
    <subcellularLocation>
        <location evidence="1">Cell outer membrane</location>
    </subcellularLocation>
</comment>
<dbReference type="SUPFAM" id="SSF56954">
    <property type="entry name" value="Outer membrane efflux proteins (OEP)"/>
    <property type="match status" value="1"/>
</dbReference>
<dbReference type="GO" id="GO:0015562">
    <property type="term" value="F:efflux transmembrane transporter activity"/>
    <property type="evidence" value="ECO:0007669"/>
    <property type="project" value="InterPro"/>
</dbReference>
<dbReference type="OrthoDB" id="37831at2"/>
<dbReference type="STRING" id="1006576.DTL3_0130"/>
<dbReference type="AlphaFoldDB" id="A0A0C7NHK6"/>
<dbReference type="GO" id="GO:0009279">
    <property type="term" value="C:cell outer membrane"/>
    <property type="evidence" value="ECO:0007669"/>
    <property type="project" value="UniProtKB-SubCell"/>
</dbReference>
<keyword evidence="2" id="KW-1134">Transmembrane beta strand</keyword>
<keyword evidence="3" id="KW-0812">Transmembrane</keyword>
<sequence length="333" mass="38041">MKKSVLLVLSILMVVASFSIGLVDVFETSKEKSNIYKMAQIDLEKTLLDYDKAMIEAINKKAELAGELAYQQGLMNYNSSIKEYYSDILDRIFNLYLQEINVNVANLQLKSAQITYDNNSELFNRGLISSDDLKSSELTVKDAENNLKNANINLETAQDNLSKIYEGNIKEITINIPALEGFFVSDDEYLNNSYALKLSKLNVELSEYDLNNLPSNASSYNKKITEATHQKNLLTLEDTREKLVDAHKLTKNSLEILYRTLQNLKERVDLSQNTFNDTKNRFDKGLVSELELISSNIEYLNAQKNYYDSLKNYLETYINYVVDTGRSLKEVGL</sequence>
<evidence type="ECO:0000313" key="7">
    <source>
        <dbReference type="EMBL" id="CEP77461.1"/>
    </source>
</evidence>
<dbReference type="Gene3D" id="1.20.1600.10">
    <property type="entry name" value="Outer membrane efflux proteins (OEP)"/>
    <property type="match status" value="2"/>
</dbReference>
<evidence type="ECO:0000256" key="3">
    <source>
        <dbReference type="ARBA" id="ARBA00022692"/>
    </source>
</evidence>
<dbReference type="EMBL" id="LN824141">
    <property type="protein sequence ID" value="CEP77461.1"/>
    <property type="molecule type" value="Genomic_DNA"/>
</dbReference>
<proteinExistence type="predicted"/>
<feature type="coiled-coil region" evidence="6">
    <location>
        <begin position="133"/>
        <end position="160"/>
    </location>
</feature>
<evidence type="ECO:0000313" key="8">
    <source>
        <dbReference type="Proteomes" id="UP000032809"/>
    </source>
</evidence>
<dbReference type="InterPro" id="IPR051906">
    <property type="entry name" value="TolC-like"/>
</dbReference>
<dbReference type="GO" id="GO:0015288">
    <property type="term" value="F:porin activity"/>
    <property type="evidence" value="ECO:0007669"/>
    <property type="project" value="TreeGrafter"/>
</dbReference>
<dbReference type="GO" id="GO:1990281">
    <property type="term" value="C:efflux pump complex"/>
    <property type="evidence" value="ECO:0007669"/>
    <property type="project" value="TreeGrafter"/>
</dbReference>
<evidence type="ECO:0000256" key="5">
    <source>
        <dbReference type="ARBA" id="ARBA00023237"/>
    </source>
</evidence>
<dbReference type="Proteomes" id="UP000032809">
    <property type="component" value="Chromosome I"/>
</dbReference>
<keyword evidence="4" id="KW-0472">Membrane</keyword>
<dbReference type="PANTHER" id="PTHR30026:SF20">
    <property type="entry name" value="OUTER MEMBRANE PROTEIN TOLC"/>
    <property type="match status" value="1"/>
</dbReference>
<gene>
    <name evidence="7" type="ORF">DTL3_0130</name>
</gene>
<dbReference type="RefSeq" id="WP_045087078.1">
    <property type="nucleotide sequence ID" value="NZ_LN824141.1"/>
</dbReference>
<evidence type="ECO:0000256" key="1">
    <source>
        <dbReference type="ARBA" id="ARBA00004442"/>
    </source>
</evidence>
<evidence type="ECO:0000256" key="4">
    <source>
        <dbReference type="ARBA" id="ARBA00023136"/>
    </source>
</evidence>
<protein>
    <recommendedName>
        <fullName evidence="9">Outer membrane efflux protein</fullName>
    </recommendedName>
</protein>
<feature type="coiled-coil region" evidence="6">
    <location>
        <begin position="254"/>
        <end position="281"/>
    </location>
</feature>
<evidence type="ECO:0008006" key="9">
    <source>
        <dbReference type="Google" id="ProtNLM"/>
    </source>
</evidence>
<dbReference type="PANTHER" id="PTHR30026">
    <property type="entry name" value="OUTER MEMBRANE PROTEIN TOLC"/>
    <property type="match status" value="1"/>
</dbReference>
<evidence type="ECO:0000256" key="6">
    <source>
        <dbReference type="SAM" id="Coils"/>
    </source>
</evidence>
<keyword evidence="6" id="KW-0175">Coiled coil</keyword>